<dbReference type="GO" id="GO:0071949">
    <property type="term" value="F:FAD binding"/>
    <property type="evidence" value="ECO:0007669"/>
    <property type="project" value="InterPro"/>
</dbReference>
<evidence type="ECO:0000313" key="10">
    <source>
        <dbReference type="EMBL" id="KAK1360316.1"/>
    </source>
</evidence>
<dbReference type="Proteomes" id="UP001237642">
    <property type="component" value="Unassembled WGS sequence"/>
</dbReference>
<dbReference type="Pfam" id="PF08031">
    <property type="entry name" value="BBE"/>
    <property type="match status" value="1"/>
</dbReference>
<evidence type="ECO:0000256" key="2">
    <source>
        <dbReference type="ARBA" id="ARBA00005466"/>
    </source>
</evidence>
<dbReference type="AlphaFoldDB" id="A0AAD8M4A7"/>
<keyword evidence="11" id="KW-1185">Reference proteome</keyword>
<name>A0AAD8M4A7_9APIA</name>
<dbReference type="InterPro" id="IPR016167">
    <property type="entry name" value="FAD-bd_PCMH_sub1"/>
</dbReference>
<evidence type="ECO:0000259" key="9">
    <source>
        <dbReference type="PROSITE" id="PS51387"/>
    </source>
</evidence>
<dbReference type="Gene3D" id="3.30.43.10">
    <property type="entry name" value="Uridine Diphospho-n-acetylenolpyruvylglucosamine Reductase, domain 2"/>
    <property type="match status" value="1"/>
</dbReference>
<organism evidence="10 11">
    <name type="scientific">Heracleum sosnowskyi</name>
    <dbReference type="NCBI Taxonomy" id="360622"/>
    <lineage>
        <taxon>Eukaryota</taxon>
        <taxon>Viridiplantae</taxon>
        <taxon>Streptophyta</taxon>
        <taxon>Embryophyta</taxon>
        <taxon>Tracheophyta</taxon>
        <taxon>Spermatophyta</taxon>
        <taxon>Magnoliopsida</taxon>
        <taxon>eudicotyledons</taxon>
        <taxon>Gunneridae</taxon>
        <taxon>Pentapetalae</taxon>
        <taxon>asterids</taxon>
        <taxon>campanulids</taxon>
        <taxon>Apiales</taxon>
        <taxon>Apiaceae</taxon>
        <taxon>Apioideae</taxon>
        <taxon>apioid superclade</taxon>
        <taxon>Tordylieae</taxon>
        <taxon>Tordyliinae</taxon>
        <taxon>Heracleum</taxon>
    </lineage>
</organism>
<evidence type="ECO:0000313" key="11">
    <source>
        <dbReference type="Proteomes" id="UP001237642"/>
    </source>
</evidence>
<proteinExistence type="inferred from homology"/>
<keyword evidence="6" id="KW-1015">Disulfide bond</keyword>
<evidence type="ECO:0000256" key="6">
    <source>
        <dbReference type="ARBA" id="ARBA00023157"/>
    </source>
</evidence>
<dbReference type="FunFam" id="3.30.43.10:FF:000004">
    <property type="entry name" value="Berberine bridge enzyme-like 15"/>
    <property type="match status" value="1"/>
</dbReference>
<reference evidence="10" key="1">
    <citation type="submission" date="2023-02" db="EMBL/GenBank/DDBJ databases">
        <title>Genome of toxic invasive species Heracleum sosnowskyi carries increased number of genes despite the absence of recent whole-genome duplications.</title>
        <authorList>
            <person name="Schelkunov M."/>
            <person name="Shtratnikova V."/>
            <person name="Makarenko M."/>
            <person name="Klepikova A."/>
            <person name="Omelchenko D."/>
            <person name="Novikova G."/>
            <person name="Obukhova E."/>
            <person name="Bogdanov V."/>
            <person name="Penin A."/>
            <person name="Logacheva M."/>
        </authorList>
    </citation>
    <scope>NUCLEOTIDE SEQUENCE</scope>
    <source>
        <strain evidence="10">Hsosn_3</strain>
        <tissue evidence="10">Leaf</tissue>
    </source>
</reference>
<keyword evidence="7" id="KW-0325">Glycoprotein</keyword>
<feature type="domain" description="FAD-binding PCMH-type" evidence="9">
    <location>
        <begin position="74"/>
        <end position="248"/>
    </location>
</feature>
<feature type="signal peptide" evidence="8">
    <location>
        <begin position="1"/>
        <end position="20"/>
    </location>
</feature>
<dbReference type="GO" id="GO:0016491">
    <property type="term" value="F:oxidoreductase activity"/>
    <property type="evidence" value="ECO:0007669"/>
    <property type="project" value="InterPro"/>
</dbReference>
<dbReference type="InterPro" id="IPR036318">
    <property type="entry name" value="FAD-bd_PCMH-like_sf"/>
</dbReference>
<reference evidence="10" key="2">
    <citation type="submission" date="2023-05" db="EMBL/GenBank/DDBJ databases">
        <authorList>
            <person name="Schelkunov M.I."/>
        </authorList>
    </citation>
    <scope>NUCLEOTIDE SEQUENCE</scope>
    <source>
        <strain evidence="10">Hsosn_3</strain>
        <tissue evidence="10">Leaf</tissue>
    </source>
</reference>
<protein>
    <submittedName>
        <fullName evidence="10">Berberine bridge enzyme</fullName>
    </submittedName>
</protein>
<comment type="caution">
    <text evidence="10">The sequence shown here is derived from an EMBL/GenBank/DDBJ whole genome shotgun (WGS) entry which is preliminary data.</text>
</comment>
<evidence type="ECO:0000256" key="1">
    <source>
        <dbReference type="ARBA" id="ARBA00001974"/>
    </source>
</evidence>
<keyword evidence="3" id="KW-0285">Flavoprotein</keyword>
<sequence>MHSSLVLLLAFLLYTDSSWAASADVASQNFVRCLSRSSWKSDATISNVTFTPSNSSFTSVLNARIDNLMFATPATPKPLVIVTPTQESQIQSVIFCARKNGLSLRIRGGGHDFEGQSYRATEPFVLLDMINFRSVNIDLASSTAWVGAGLTLGELYYRISEKSSTLGFPAGLWSTVGVSGFLGGGGYGMMKRKYGLAADNTLDVRFINVNGKILNRKSMGEDLFWAIRGGGVSSFGIVVSWKIQLVPVPETVTIFAVARTLEQNGAELYRRWQSIAPNFEERDLDVRSIVDTVLSNSSTRQDKKTVRFIFQSLFLGKIDRLLPIMQKGFPELGLVKEDCVELSWIQSAPFFSNFTLGTPPEILLNRSAIPKNAYKGKSGFVKVPISAQGLQGVWDRMLELPIQTAILQYTPFGGKMDEYLESSLPFPHRPGLLYMYNIGINLNKDATERLEWINDLFNYYTPYVTQNPRTSYVNYLDLDIGQGSRTYAEASVWGKKYFGNNFDRLLRVKAAVDPTNFFRHGQSIPVLRR</sequence>
<dbReference type="SUPFAM" id="SSF56176">
    <property type="entry name" value="FAD-binding/transporter-associated domain-like"/>
    <property type="match status" value="1"/>
</dbReference>
<keyword evidence="4 8" id="KW-0732">Signal</keyword>
<dbReference type="Pfam" id="PF01565">
    <property type="entry name" value="FAD_binding_4"/>
    <property type="match status" value="1"/>
</dbReference>
<feature type="chain" id="PRO_5041933703" evidence="8">
    <location>
        <begin position="21"/>
        <end position="529"/>
    </location>
</feature>
<dbReference type="InterPro" id="IPR016169">
    <property type="entry name" value="FAD-bd_PCMH_sub2"/>
</dbReference>
<comment type="similarity">
    <text evidence="2">Belongs to the oxygen-dependent FAD-linked oxidoreductase family.</text>
</comment>
<evidence type="ECO:0000256" key="5">
    <source>
        <dbReference type="ARBA" id="ARBA00022827"/>
    </source>
</evidence>
<dbReference type="PROSITE" id="PS51387">
    <property type="entry name" value="FAD_PCMH"/>
    <property type="match status" value="1"/>
</dbReference>
<evidence type="ECO:0000256" key="4">
    <source>
        <dbReference type="ARBA" id="ARBA00022729"/>
    </source>
</evidence>
<dbReference type="Gene3D" id="3.40.462.20">
    <property type="match status" value="1"/>
</dbReference>
<dbReference type="Gene3D" id="3.30.465.10">
    <property type="match status" value="1"/>
</dbReference>
<dbReference type="InterPro" id="IPR016166">
    <property type="entry name" value="FAD-bd_PCMH"/>
</dbReference>
<dbReference type="PANTHER" id="PTHR32448">
    <property type="entry name" value="OS08G0158400 PROTEIN"/>
    <property type="match status" value="1"/>
</dbReference>
<comment type="cofactor">
    <cofactor evidence="1">
        <name>FAD</name>
        <dbReference type="ChEBI" id="CHEBI:57692"/>
    </cofactor>
</comment>
<dbReference type="InterPro" id="IPR012951">
    <property type="entry name" value="BBE"/>
</dbReference>
<dbReference type="InterPro" id="IPR006094">
    <property type="entry name" value="Oxid_FAD_bind_N"/>
</dbReference>
<keyword evidence="5" id="KW-0274">FAD</keyword>
<dbReference type="EMBL" id="JAUIZM010000010">
    <property type="protein sequence ID" value="KAK1360316.1"/>
    <property type="molecule type" value="Genomic_DNA"/>
</dbReference>
<evidence type="ECO:0000256" key="7">
    <source>
        <dbReference type="ARBA" id="ARBA00023180"/>
    </source>
</evidence>
<evidence type="ECO:0000256" key="3">
    <source>
        <dbReference type="ARBA" id="ARBA00022630"/>
    </source>
</evidence>
<evidence type="ECO:0000256" key="8">
    <source>
        <dbReference type="SAM" id="SignalP"/>
    </source>
</evidence>
<accession>A0AAD8M4A7</accession>
<gene>
    <name evidence="10" type="ORF">POM88_044790</name>
</gene>